<feature type="domain" description="Cupin type-2" evidence="1">
    <location>
        <begin position="32"/>
        <end position="92"/>
    </location>
</feature>
<accession>A0A5J5FXG0</accession>
<dbReference type="RefSeq" id="WP_150459326.1">
    <property type="nucleotide sequence ID" value="NZ_VYKK01000026.1"/>
</dbReference>
<proteinExistence type="predicted"/>
<dbReference type="Gene3D" id="2.60.120.10">
    <property type="entry name" value="Jelly Rolls"/>
    <property type="match status" value="1"/>
</dbReference>
<comment type="caution">
    <text evidence="2">The sequence shown here is derived from an EMBL/GenBank/DDBJ whole genome shotgun (WGS) entry which is preliminary data.</text>
</comment>
<reference evidence="2 3" key="1">
    <citation type="submission" date="2019-09" db="EMBL/GenBank/DDBJ databases">
        <title>Bacillus ochoae sp. nov., Paenibacillus whitsoniae sp. nov., Paenibacillus spiritus sp. nov. Isolated from the Mars Exploration Rover during spacecraft assembly.</title>
        <authorList>
            <person name="Seuylemezian A."/>
            <person name="Vaishampayan P."/>
        </authorList>
    </citation>
    <scope>NUCLEOTIDE SEQUENCE [LARGE SCALE GENOMIC DNA]</scope>
    <source>
        <strain evidence="2 3">MER_111</strain>
    </source>
</reference>
<dbReference type="InterPro" id="IPR013096">
    <property type="entry name" value="Cupin_2"/>
</dbReference>
<name>A0A5J5FXG0_9BACL</name>
<dbReference type="AlphaFoldDB" id="A0A5J5FXG0"/>
<dbReference type="SUPFAM" id="SSF51182">
    <property type="entry name" value="RmlC-like cupins"/>
    <property type="match status" value="1"/>
</dbReference>
<dbReference type="InterPro" id="IPR014710">
    <property type="entry name" value="RmlC-like_jellyroll"/>
</dbReference>
<keyword evidence="3" id="KW-1185">Reference proteome</keyword>
<organism evidence="2 3">
    <name type="scientific">Paenibacillus spiritus</name>
    <dbReference type="NCBI Taxonomy" id="2496557"/>
    <lineage>
        <taxon>Bacteria</taxon>
        <taxon>Bacillati</taxon>
        <taxon>Bacillota</taxon>
        <taxon>Bacilli</taxon>
        <taxon>Bacillales</taxon>
        <taxon>Paenibacillaceae</taxon>
        <taxon>Paenibacillus</taxon>
    </lineage>
</organism>
<dbReference type="EMBL" id="VYKK01000026">
    <property type="protein sequence ID" value="KAA8998796.1"/>
    <property type="molecule type" value="Genomic_DNA"/>
</dbReference>
<evidence type="ECO:0000259" key="1">
    <source>
        <dbReference type="Pfam" id="PF07883"/>
    </source>
</evidence>
<dbReference type="PANTHER" id="PTHR37694">
    <property type="entry name" value="SLR8022 PROTEIN"/>
    <property type="match status" value="1"/>
</dbReference>
<dbReference type="InterPro" id="IPR011051">
    <property type="entry name" value="RmlC_Cupin_sf"/>
</dbReference>
<dbReference type="OrthoDB" id="6311549at2"/>
<protein>
    <submittedName>
        <fullName evidence="2">Cupin domain-containing protein</fullName>
    </submittedName>
</protein>
<evidence type="ECO:0000313" key="2">
    <source>
        <dbReference type="EMBL" id="KAA8998796.1"/>
    </source>
</evidence>
<evidence type="ECO:0000313" key="3">
    <source>
        <dbReference type="Proteomes" id="UP000367750"/>
    </source>
</evidence>
<dbReference type="Pfam" id="PF07883">
    <property type="entry name" value="Cupin_2"/>
    <property type="match status" value="1"/>
</dbReference>
<gene>
    <name evidence="2" type="ORF">F4V43_16345</name>
</gene>
<dbReference type="Proteomes" id="UP000367750">
    <property type="component" value="Unassembled WGS sequence"/>
</dbReference>
<sequence length="112" mass="12066">MEKASVTAAMEYKEERFTKRVLFQKGESVLFVLNFLPGQELPLHNHPGADVYITVLEGEGTVLADGAEYPAARGDAFHIGGGEQFAYRCGGGPSSLHVVLSKLPGPEYGQNV</sequence>
<dbReference type="PANTHER" id="PTHR37694:SF1">
    <property type="entry name" value="SLR8022 PROTEIN"/>
    <property type="match status" value="1"/>
</dbReference>